<dbReference type="SUPFAM" id="SSF51735">
    <property type="entry name" value="NAD(P)-binding Rossmann-fold domains"/>
    <property type="match status" value="1"/>
</dbReference>
<comment type="caution">
    <text evidence="3">The sequence shown here is derived from an EMBL/GenBank/DDBJ whole genome shotgun (WGS) entry which is preliminary data.</text>
</comment>
<organism evidence="3 4">
    <name type="scientific">Seiridium cardinale</name>
    <dbReference type="NCBI Taxonomy" id="138064"/>
    <lineage>
        <taxon>Eukaryota</taxon>
        <taxon>Fungi</taxon>
        <taxon>Dikarya</taxon>
        <taxon>Ascomycota</taxon>
        <taxon>Pezizomycotina</taxon>
        <taxon>Sordariomycetes</taxon>
        <taxon>Xylariomycetidae</taxon>
        <taxon>Amphisphaeriales</taxon>
        <taxon>Sporocadaceae</taxon>
        <taxon>Seiridium</taxon>
    </lineage>
</organism>
<dbReference type="PANTHER" id="PTHR43355:SF2">
    <property type="entry name" value="FLAVIN REDUCTASE (NADPH)"/>
    <property type="match status" value="1"/>
</dbReference>
<evidence type="ECO:0000259" key="2">
    <source>
        <dbReference type="Pfam" id="PF13460"/>
    </source>
</evidence>
<dbReference type="EMBL" id="JARVKM010000042">
    <property type="protein sequence ID" value="KAK9774395.1"/>
    <property type="molecule type" value="Genomic_DNA"/>
</dbReference>
<evidence type="ECO:0000313" key="4">
    <source>
        <dbReference type="Proteomes" id="UP001465668"/>
    </source>
</evidence>
<name>A0ABR2XL41_9PEZI</name>
<dbReference type="Pfam" id="PF13460">
    <property type="entry name" value="NAD_binding_10"/>
    <property type="match status" value="1"/>
</dbReference>
<reference evidence="3 4" key="1">
    <citation type="submission" date="2024-02" db="EMBL/GenBank/DDBJ databases">
        <title>First draft genome assembly of two strains of Seiridium cardinale.</title>
        <authorList>
            <person name="Emiliani G."/>
            <person name="Scali E."/>
        </authorList>
    </citation>
    <scope>NUCLEOTIDE SEQUENCE [LARGE SCALE GENOMIC DNA]</scope>
    <source>
        <strain evidence="3 4">BM-138-000479</strain>
    </source>
</reference>
<dbReference type="Gene3D" id="3.40.50.720">
    <property type="entry name" value="NAD(P)-binding Rossmann-like Domain"/>
    <property type="match status" value="1"/>
</dbReference>
<dbReference type="Proteomes" id="UP001465668">
    <property type="component" value="Unassembled WGS sequence"/>
</dbReference>
<dbReference type="InterPro" id="IPR036291">
    <property type="entry name" value="NAD(P)-bd_dom_sf"/>
</dbReference>
<accession>A0ABR2XL41</accession>
<gene>
    <name evidence="3" type="ORF">SCAR479_09000</name>
</gene>
<evidence type="ECO:0000313" key="3">
    <source>
        <dbReference type="EMBL" id="KAK9774395.1"/>
    </source>
</evidence>
<comment type="similarity">
    <text evidence="1">Belongs to the avfA family.</text>
</comment>
<protein>
    <submittedName>
        <fullName evidence="3">NAD(P)-binding domain-containing protein</fullName>
    </submittedName>
</protein>
<evidence type="ECO:0000256" key="1">
    <source>
        <dbReference type="ARBA" id="ARBA00038376"/>
    </source>
</evidence>
<dbReference type="PANTHER" id="PTHR43355">
    <property type="entry name" value="FLAVIN REDUCTASE (NADPH)"/>
    <property type="match status" value="1"/>
</dbReference>
<feature type="domain" description="NAD(P)-binding" evidence="2">
    <location>
        <begin position="13"/>
        <end position="213"/>
    </location>
</feature>
<keyword evidence="4" id="KW-1185">Reference proteome</keyword>
<sequence length="269" mass="29043">MNSVSQPRIAFLGATGGTGSATLRSLLARQDHKFQLQIFVRSKAKLLRLFPELEASPTSKIWEGQLDNVDTMKDCLRGADIIICTLGENQNIPGLHVLQDGARSMMAALDLLQTEDGWKKPRLIFLSSATLNARFAAATPAPMIWILRTAFCHPYADLLAAQAIFTAKPHLLSLLLVQPPAIVEDDATGHEISTESVRLAVSYADLGAAFAELALERSYDKLGAVGVSSQGGDAFGKYGLELASRMVIGLLAGYVPGYWSLAALLKNWC</sequence>
<dbReference type="InterPro" id="IPR051606">
    <property type="entry name" value="Polyketide_Oxido-like"/>
</dbReference>
<proteinExistence type="inferred from homology"/>
<dbReference type="InterPro" id="IPR016040">
    <property type="entry name" value="NAD(P)-bd_dom"/>
</dbReference>